<proteinExistence type="predicted"/>
<reference evidence="1 2" key="1">
    <citation type="submission" date="2019-03" db="EMBL/GenBank/DDBJ databases">
        <title>Single cell metagenomics reveals metabolic interactions within the superorganism composed of flagellate Streblomastix strix and complex community of Bacteroidetes bacteria on its surface.</title>
        <authorList>
            <person name="Treitli S.C."/>
            <person name="Kolisko M."/>
            <person name="Husnik F."/>
            <person name="Keeling P."/>
            <person name="Hampl V."/>
        </authorList>
    </citation>
    <scope>NUCLEOTIDE SEQUENCE [LARGE SCALE GENOMIC DNA]</scope>
    <source>
        <strain evidence="1">ST1C</strain>
    </source>
</reference>
<dbReference type="AlphaFoldDB" id="A0A5J4WLE2"/>
<dbReference type="EMBL" id="SNRW01001597">
    <property type="protein sequence ID" value="KAA6395764.1"/>
    <property type="molecule type" value="Genomic_DNA"/>
</dbReference>
<comment type="caution">
    <text evidence="1">The sequence shown here is derived from an EMBL/GenBank/DDBJ whole genome shotgun (WGS) entry which is preliminary data.</text>
</comment>
<evidence type="ECO:0000313" key="2">
    <source>
        <dbReference type="Proteomes" id="UP000324800"/>
    </source>
</evidence>
<accession>A0A5J4WLE2</accession>
<name>A0A5J4WLE2_9EUKA</name>
<sequence>MEVPTMRPTDDTRTASSNDGDIYEHVLDLIHSLSKSKDEKLKEILRDLTLQCSSSPDLCILLVREHIVEKITAIWGGYDDNEIKSEEQTIMEAGTTELCSLLEKKEYFINKGLQINHLKNKDGKTKSVQQSKLRQVL</sequence>
<dbReference type="Proteomes" id="UP000324800">
    <property type="component" value="Unassembled WGS sequence"/>
</dbReference>
<gene>
    <name evidence="1" type="ORF">EZS28_008710</name>
</gene>
<evidence type="ECO:0000313" key="1">
    <source>
        <dbReference type="EMBL" id="KAA6395764.1"/>
    </source>
</evidence>
<protein>
    <submittedName>
        <fullName evidence="1">Uncharacterized protein</fullName>
    </submittedName>
</protein>
<organism evidence="1 2">
    <name type="scientific">Streblomastix strix</name>
    <dbReference type="NCBI Taxonomy" id="222440"/>
    <lineage>
        <taxon>Eukaryota</taxon>
        <taxon>Metamonada</taxon>
        <taxon>Preaxostyla</taxon>
        <taxon>Oxymonadida</taxon>
        <taxon>Streblomastigidae</taxon>
        <taxon>Streblomastix</taxon>
    </lineage>
</organism>